<dbReference type="Pfam" id="PF25788">
    <property type="entry name" value="Ig_Rha78A_N"/>
    <property type="match status" value="1"/>
</dbReference>
<reference evidence="3 4" key="1">
    <citation type="submission" date="2019-03" db="EMBL/GenBank/DDBJ databases">
        <title>This is whole genome sequence of Paenibacillus sp MS74 strain.</title>
        <authorList>
            <person name="Trinh H.N."/>
        </authorList>
    </citation>
    <scope>NUCLEOTIDE SEQUENCE [LARGE SCALE GENOMIC DNA]</scope>
    <source>
        <strain evidence="3 4">MS74</strain>
    </source>
</reference>
<dbReference type="Proteomes" id="UP000295636">
    <property type="component" value="Unassembled WGS sequence"/>
</dbReference>
<evidence type="ECO:0000313" key="3">
    <source>
        <dbReference type="EMBL" id="TDF97572.1"/>
    </source>
</evidence>
<proteinExistence type="predicted"/>
<dbReference type="Pfam" id="PF07705">
    <property type="entry name" value="CARDB"/>
    <property type="match status" value="1"/>
</dbReference>
<dbReference type="OrthoDB" id="2088379at2"/>
<dbReference type="Gene3D" id="2.60.40.10">
    <property type="entry name" value="Immunoglobulins"/>
    <property type="match status" value="3"/>
</dbReference>
<accession>A0A4R5KQG1</accession>
<dbReference type="SUPFAM" id="SSF49299">
    <property type="entry name" value="PKD domain"/>
    <property type="match status" value="1"/>
</dbReference>
<keyword evidence="4" id="KW-1185">Reference proteome</keyword>
<comment type="caution">
    <text evidence="3">The sequence shown here is derived from an EMBL/GenBank/DDBJ whole genome shotgun (WGS) entry which is preliminary data.</text>
</comment>
<evidence type="ECO:0000256" key="1">
    <source>
        <dbReference type="SAM" id="MobiDB-lite"/>
    </source>
</evidence>
<organism evidence="3 4">
    <name type="scientific">Paenibacillus piri</name>
    <dbReference type="NCBI Taxonomy" id="2547395"/>
    <lineage>
        <taxon>Bacteria</taxon>
        <taxon>Bacillati</taxon>
        <taxon>Bacillota</taxon>
        <taxon>Bacilli</taxon>
        <taxon>Bacillales</taxon>
        <taxon>Paenibacillaceae</taxon>
        <taxon>Paenibacillus</taxon>
    </lineage>
</organism>
<name>A0A4R5KQG1_9BACL</name>
<feature type="region of interest" description="Disordered" evidence="1">
    <location>
        <begin position="74"/>
        <end position="103"/>
    </location>
</feature>
<dbReference type="InterPro" id="IPR011635">
    <property type="entry name" value="CARDB"/>
</dbReference>
<feature type="domain" description="CARDB" evidence="2">
    <location>
        <begin position="237"/>
        <end position="336"/>
    </location>
</feature>
<gene>
    <name evidence="3" type="ORF">E1757_13255</name>
</gene>
<sequence length="2067" mass="229457">MNNTPIQQLTNIGGNNYKVSTPVSPIGEIDVKTEFPVDIPEGYFEWFRDPNQVVWMYDYAKEGEAAKRYHVSTRPKTFDQPPNDSEVPGGCKAATSPTDTTTTTVRPCNIAEDYRSGNLYLSTLKVVGMDQYIPISEAHALEFDKNFTFVQGSGKHLSENNIIRDSFDTVNDIDPVTQNYRFNFKIKFDVEPDNIYPDTGNGLVLRWYNKWALNVNGKIYKYPKMKVVAITLPPTAKPDLIAESFTPPACVKVGRSETYTYKINNVGASTNQSFKVKVTADGTEIATHTYPSGIATNQSADGTFLYTFSTATTKSFTINVDSDNSIAEDNKSNNVLIVPVTAKSSCPGDGGGGDPDPTVSISGDFTIRKPTVVWGTGNFIEPQDITVTGNCAYAAHTFKYAQGTNGYTTDNLTPKDKDDAFAYDPGLRGYDGGIKLGTVSVTMTIKTTCGQFSTIGPKTFEVIPDPNKRPPVIEIKWFRSGESTPVTSVTQDEFVELRVTQESSPDGDRTTRLWDFSKDTWTSSLPSTYRWSTPYDSVRYTGIKATVEGAHIVCATAYDMSGTPSTPSCTTLFVEGKSPIPVIKGGTVVKEGRKLNPPLDSNDSYTKVPGRTIDHSRDEWTNWYGPNQVFVTEGTILVQLHVYDNTGLKSERPAYHEITVVPDLPPVINFEYTATMTRMERQFRNTSYSPDGDPIEQYRVTYGYDWYNNGACNPLEATLSNNNNYFAFRPDRVGNYCFRVYAKEAVVEGAGGKDAFKDYMVNVINDGPTAEFTATGTSTEPLPVNVTPYKATNLAGWPTSSLDTSSMINGWSANSDGLLISPRRESIFGRTTGSNSSFDFISRFSLPLGTANYGLSKQDIVLSVNDYNEPFSQAYPLGNGRMIVRNTVTGQGASGRYYLTGVSQSPVLLTCGTNNMCTDMAIRKELDEVIIAYINDGSLSGVMRHSNYWTRYKLSDLSNGVISSQGNSNFIANESLTAGYASSGTPATFSNGERMIGNYEGGYSGRVGGFSRLKFNSDYKMINLTTRTISSFKYGSATAYKTDTYTSLPALTPKRSTLWPYRTLGQLDEILYPMQDTTDKSQPKGVSDAKGNYYSVVIMSDMTNRYLVRWDGNTGMPTELKRTTDLITLKGVSGDGKYVYLVSGVYDYDIYDYVYSDHYINTSNGADTTSKPWDYTDYLPQLNNWINTYQNGFGDTYTGSNPNNAALIDRGSGVMMSESTNITDSSATGSAGTFNAFMSDTQYIGRPVGKMLPLYTYVPFTGQSLYSNEAFTFGQLINPASQRVVNGTVAWSVLQHGLTTSNIHAGMSFRIQDYRNMYRLESHYNLLRLVKIVNGRKTVLHQVNRIVLSDQWISYSVKLTGSRIRVYEGGGLIMELNDGTFTQGTMGPYSVSDNAAFKGITYTWNDADLSFATPGVAIVDTDVAYDVNYSDPEHDPKLDSSTQWQYAHVDTTKFLDARDGKSGLSGHHGRTVTSPILTFDKVGVYKIDYRVADDPHPDHRLAWGDGMFAAYSKYSDWYTQYLIVHRRPIANFTLGLDGGGSVTWTDYSYDPDRCYNVGSCQSGYETTHGILKKKFYYITPSGDRVDAKLVKPREAGMYTVAMAVADEYNAWSDWYEQTIDIANPVAPNNPPTVALTFPNGTQAAPSYVSLQPTITWNQYDPDPGTIFSTFDLDIKDEWGGCVECIRNIVMDTRANSWAWTMDNLLQMGRKYSAQVRVSDGESWSAWSNIGWMATNSPPSAYMTFPYGTQAAPNIINTLRPLLTWSQTDPDPGAVFHYFQIQITNEANNVTILDSGKVWQGTTSTSGSWTVPIDLPTGQKMRVRVKVWDEYGAESNWSPQTWFLINRPPHADFDWTPKPAFEGDEVRLLNRSSDPDGDPLFYEWIITGPAYSAAHTSVDAAIPAAVTDFHPGDYTVTLKATDIHGASDTITKIVRVGDLAIEGFVRHTQQWEENRKSYNMQKSGDPERPRPVSMFWSGEAFVLEAITNEPAAKVSARMSYTELSSELTSANRRAWKTQLQRDDFESLPDQAYTFQFTAVWPNGHTESASCIITVKNAWTEYTSSVRKE</sequence>
<dbReference type="InterPro" id="IPR013783">
    <property type="entry name" value="Ig-like_fold"/>
</dbReference>
<protein>
    <recommendedName>
        <fullName evidence="2">CARDB domain-containing protein</fullName>
    </recommendedName>
</protein>
<dbReference type="Gene3D" id="2.60.120.560">
    <property type="entry name" value="Exo-inulinase, domain 1"/>
    <property type="match status" value="1"/>
</dbReference>
<dbReference type="EMBL" id="SMRT01000005">
    <property type="protein sequence ID" value="TDF97572.1"/>
    <property type="molecule type" value="Genomic_DNA"/>
</dbReference>
<dbReference type="InterPro" id="IPR035986">
    <property type="entry name" value="PKD_dom_sf"/>
</dbReference>
<evidence type="ECO:0000313" key="4">
    <source>
        <dbReference type="Proteomes" id="UP000295636"/>
    </source>
</evidence>
<evidence type="ECO:0000259" key="2">
    <source>
        <dbReference type="Pfam" id="PF07705"/>
    </source>
</evidence>